<dbReference type="Pfam" id="PF00211">
    <property type="entry name" value="Guanylate_cyc"/>
    <property type="match status" value="1"/>
</dbReference>
<dbReference type="InterPro" id="IPR050697">
    <property type="entry name" value="Adenylyl/Guanylyl_Cyclase_3/4"/>
</dbReference>
<sequence>MQEEAVSAAVDWLVQAALAGSSQGELLQGICDRFVAGGLPLKRVAAGSGLLHPTIDSRGFRWARGETVQREEYFHDRVSMDDWEKSPFRTLVEGNERSMRRRLDGDYRVGEYELLDNLKAAGSTDYYAVIHRHGDPTVSGKLGDFVSSWTIDRPGGYSDTEIAQIERVASAFALSYQSRSMHGTIRTLLETYLGRGAAQRVLLGNINRGQADAIETVIWYSDLAHFTRIADEVEREHLLSFLNEYAACLVESIEAHDGEVLKFIGDGILAIFNEDDLGIARSNALDAAFRAEEKIAALNESRLAQGVRTTDFYLALHVGDLLFGNFGSTNRLDFTVLGPAVNEASRIGGMCRSLDQRVIVSSAFAEAAGPRRRDLVSLGRYALRGVGQPQELFTIDRSARRAS</sequence>
<dbReference type="PANTHER" id="PTHR43081">
    <property type="entry name" value="ADENYLATE CYCLASE, TERMINAL-DIFFERENTIATION SPECIFIC-RELATED"/>
    <property type="match status" value="1"/>
</dbReference>
<dbReference type="CDD" id="cd07302">
    <property type="entry name" value="CHD"/>
    <property type="match status" value="1"/>
</dbReference>
<accession>A0ABU0YLJ4</accession>
<dbReference type="Proteomes" id="UP001230156">
    <property type="component" value="Unassembled WGS sequence"/>
</dbReference>
<dbReference type="SUPFAM" id="SSF55073">
    <property type="entry name" value="Nucleotide cyclase"/>
    <property type="match status" value="1"/>
</dbReference>
<dbReference type="InterPro" id="IPR001054">
    <property type="entry name" value="A/G_cyclase"/>
</dbReference>
<dbReference type="InterPro" id="IPR029787">
    <property type="entry name" value="Nucleotide_cyclase"/>
</dbReference>
<evidence type="ECO:0000259" key="1">
    <source>
        <dbReference type="PROSITE" id="PS50125"/>
    </source>
</evidence>
<gene>
    <name evidence="2" type="ORF">Q8A70_12945</name>
</gene>
<dbReference type="EC" id="4.6.1.-" evidence="2"/>
<dbReference type="PANTHER" id="PTHR43081:SF11">
    <property type="entry name" value="BLR2264 PROTEIN"/>
    <property type="match status" value="1"/>
</dbReference>
<organism evidence="2 3">
    <name type="scientific">Dongia sedimenti</name>
    <dbReference type="NCBI Taxonomy" id="3064282"/>
    <lineage>
        <taxon>Bacteria</taxon>
        <taxon>Pseudomonadati</taxon>
        <taxon>Pseudomonadota</taxon>
        <taxon>Alphaproteobacteria</taxon>
        <taxon>Rhodospirillales</taxon>
        <taxon>Dongiaceae</taxon>
        <taxon>Dongia</taxon>
    </lineage>
</organism>
<evidence type="ECO:0000313" key="2">
    <source>
        <dbReference type="EMBL" id="MDQ7248585.1"/>
    </source>
</evidence>
<proteinExistence type="predicted"/>
<protein>
    <submittedName>
        <fullName evidence="2">Adenylate/guanylate cyclase domain-containing protein</fullName>
        <ecNumber evidence="2">4.6.1.-</ecNumber>
    </submittedName>
</protein>
<dbReference type="PROSITE" id="PS50125">
    <property type="entry name" value="GUANYLATE_CYCLASE_2"/>
    <property type="match status" value="1"/>
</dbReference>
<keyword evidence="2" id="KW-0456">Lyase</keyword>
<name>A0ABU0YLJ4_9PROT</name>
<dbReference type="RefSeq" id="WP_379956060.1">
    <property type="nucleotide sequence ID" value="NZ_JAUYVI010000004.1"/>
</dbReference>
<comment type="caution">
    <text evidence="2">The sequence shown here is derived from an EMBL/GenBank/DDBJ whole genome shotgun (WGS) entry which is preliminary data.</text>
</comment>
<feature type="domain" description="Guanylate cyclase" evidence="1">
    <location>
        <begin position="217"/>
        <end position="348"/>
    </location>
</feature>
<evidence type="ECO:0000313" key="3">
    <source>
        <dbReference type="Proteomes" id="UP001230156"/>
    </source>
</evidence>
<keyword evidence="3" id="KW-1185">Reference proteome</keyword>
<dbReference type="GO" id="GO:0016829">
    <property type="term" value="F:lyase activity"/>
    <property type="evidence" value="ECO:0007669"/>
    <property type="project" value="UniProtKB-KW"/>
</dbReference>
<dbReference type="EMBL" id="JAUYVI010000004">
    <property type="protein sequence ID" value="MDQ7248585.1"/>
    <property type="molecule type" value="Genomic_DNA"/>
</dbReference>
<dbReference type="Gene3D" id="3.30.70.1230">
    <property type="entry name" value="Nucleotide cyclase"/>
    <property type="match status" value="1"/>
</dbReference>
<dbReference type="SMART" id="SM00044">
    <property type="entry name" value="CYCc"/>
    <property type="match status" value="1"/>
</dbReference>
<reference evidence="3" key="1">
    <citation type="submission" date="2023-08" db="EMBL/GenBank/DDBJ databases">
        <title>Rhodospirillaceae gen. nov., a novel taxon isolated from the Yangtze River Yuezi River estuary sludge.</title>
        <authorList>
            <person name="Ruan L."/>
        </authorList>
    </citation>
    <scope>NUCLEOTIDE SEQUENCE [LARGE SCALE GENOMIC DNA]</scope>
    <source>
        <strain evidence="3">R-7</strain>
    </source>
</reference>